<proteinExistence type="predicted"/>
<name>A0ABX3IFF8_9BACT</name>
<evidence type="ECO:0000313" key="2">
    <source>
        <dbReference type="EMBL" id="ONN26564.1"/>
    </source>
</evidence>
<accession>A0ABX3IFF8</accession>
<feature type="transmembrane region" description="Helical" evidence="1">
    <location>
        <begin position="6"/>
        <end position="24"/>
    </location>
</feature>
<keyword evidence="1" id="KW-0472">Membrane</keyword>
<dbReference type="Proteomes" id="UP000242616">
    <property type="component" value="Unassembled WGS sequence"/>
</dbReference>
<reference evidence="2 3" key="1">
    <citation type="submission" date="2015-06" db="EMBL/GenBank/DDBJ databases">
        <title>Genome sequencing of Thermotogales isolates from hydrothermal vents.</title>
        <authorList>
            <person name="Haverkamp T.H."/>
            <person name="Kublanov I.V."/>
            <person name="Nesbo C.L."/>
        </authorList>
    </citation>
    <scope>NUCLEOTIDE SEQUENCE [LARGE SCALE GENOMIC DNA]</scope>
    <source>
        <strain evidence="3">ik275mar</strain>
    </source>
</reference>
<protein>
    <submittedName>
        <fullName evidence="2">Uncharacterized protein</fullName>
    </submittedName>
</protein>
<organism evidence="2 3">
    <name type="scientific">Thermosipho affectus</name>
    <dbReference type="NCBI Taxonomy" id="660294"/>
    <lineage>
        <taxon>Bacteria</taxon>
        <taxon>Thermotogati</taxon>
        <taxon>Thermotogota</taxon>
        <taxon>Thermotogae</taxon>
        <taxon>Thermotogales</taxon>
        <taxon>Fervidobacteriaceae</taxon>
        <taxon>Thermosipho</taxon>
    </lineage>
</organism>
<comment type="caution">
    <text evidence="2">The sequence shown here is derived from an EMBL/GenBank/DDBJ whole genome shotgun (WGS) entry which is preliminary data.</text>
</comment>
<dbReference type="EMBL" id="LBFC01000023">
    <property type="protein sequence ID" value="ONN26564.1"/>
    <property type="molecule type" value="Genomic_DNA"/>
</dbReference>
<sequence>MYIFVHFYFPLLGHFYFTIYRRLVKKIRFFVDNAPQNDKKEGASQNDRKDYALFFLFLKQTKIQFFIFTTFTLHCILFPLSNIIILLFITFSIQFFCKFLAKRHMLN</sequence>
<evidence type="ECO:0000313" key="3">
    <source>
        <dbReference type="Proteomes" id="UP000242616"/>
    </source>
</evidence>
<keyword evidence="1" id="KW-0812">Transmembrane</keyword>
<evidence type="ECO:0000256" key="1">
    <source>
        <dbReference type="SAM" id="Phobius"/>
    </source>
</evidence>
<keyword evidence="3" id="KW-1185">Reference proteome</keyword>
<gene>
    <name evidence="2" type="ORF">XJ44_08880</name>
</gene>
<keyword evidence="1" id="KW-1133">Transmembrane helix</keyword>